<sequence length="437" mass="46493">MISLLRTTLALLALALPLNAEIAIKEVTSPGGIKAWLVEDHSIPFTALELRFKGGTSLDDPAKRGAVNLMTATLEEGAGAMDAQGFAAARDGLATKISFGSDADGVSVSAQFLTEKRDASVTLLREALVNPRFDQDAVDRVKGQVLANLRASAEDSGKIAGELLSARSFGSHPYGSTGDGTIDSVTALTRDDVVAAWKAAIARDRIYVSAAGDISPEDLGKLLDRLLADLPATGAPQPGDATFNDAGGVKLQPFPGPTSVVLFQQGGIKFTDPDYFAAVLLNEILGGGRFSARLMTEVREKRGLTYGIGTSLASYDHAETLVGQFQASNEKVAEAIKVIQDQWAKVAKEGVTEDELDRAKTYMTGAYPLRFDGNSNIASILVGMQMMGLTPDYPRTRNDRVNAVTLADVKRVAARLIKPENLFFMVVGTPTNLKTTE</sequence>
<dbReference type="EMBL" id="JAESVP010000009">
    <property type="protein sequence ID" value="MBL4929622.1"/>
    <property type="molecule type" value="Genomic_DNA"/>
</dbReference>
<dbReference type="GO" id="GO:0046872">
    <property type="term" value="F:metal ion binding"/>
    <property type="evidence" value="ECO:0007669"/>
    <property type="project" value="InterPro"/>
</dbReference>
<organism evidence="3 4">
    <name type="scientific">Fuscibacter oryzae</name>
    <dbReference type="NCBI Taxonomy" id="2803939"/>
    <lineage>
        <taxon>Bacteria</taxon>
        <taxon>Pseudomonadati</taxon>
        <taxon>Pseudomonadota</taxon>
        <taxon>Alphaproteobacteria</taxon>
        <taxon>Rhodobacterales</taxon>
        <taxon>Paracoccaceae</taxon>
        <taxon>Fuscibacter</taxon>
    </lineage>
</organism>
<feature type="signal peptide" evidence="1">
    <location>
        <begin position="1"/>
        <end position="20"/>
    </location>
</feature>
<evidence type="ECO:0000313" key="4">
    <source>
        <dbReference type="Proteomes" id="UP000619033"/>
    </source>
</evidence>
<feature type="chain" id="PRO_5035166115" evidence="1">
    <location>
        <begin position="21"/>
        <end position="437"/>
    </location>
</feature>
<keyword evidence="4" id="KW-1185">Reference proteome</keyword>
<dbReference type="PANTHER" id="PTHR11851:SF224">
    <property type="entry name" value="PROCESSING PROTEASE"/>
    <property type="match status" value="1"/>
</dbReference>
<reference evidence="3" key="1">
    <citation type="submission" date="2021-01" db="EMBL/GenBank/DDBJ databases">
        <title>Genome seq and assembly of Tabrizicola sp. KVB23.</title>
        <authorList>
            <person name="Chhetri G."/>
        </authorList>
    </citation>
    <scope>NUCLEOTIDE SEQUENCE</scope>
    <source>
        <strain evidence="3">KVB23</strain>
    </source>
</reference>
<proteinExistence type="predicted"/>
<gene>
    <name evidence="3" type="ORF">JI744_16065</name>
</gene>
<dbReference type="InterPro" id="IPR007863">
    <property type="entry name" value="Peptidase_M16_C"/>
</dbReference>
<dbReference type="SUPFAM" id="SSF63411">
    <property type="entry name" value="LuxS/MPP-like metallohydrolase"/>
    <property type="match status" value="2"/>
</dbReference>
<accession>A0A8J7MSB4</accession>
<evidence type="ECO:0000259" key="2">
    <source>
        <dbReference type="Pfam" id="PF05193"/>
    </source>
</evidence>
<comment type="caution">
    <text evidence="3">The sequence shown here is derived from an EMBL/GenBank/DDBJ whole genome shotgun (WGS) entry which is preliminary data.</text>
</comment>
<dbReference type="RefSeq" id="WP_202662161.1">
    <property type="nucleotide sequence ID" value="NZ_JAESVP010000009.1"/>
</dbReference>
<dbReference type="Proteomes" id="UP000619033">
    <property type="component" value="Unassembled WGS sequence"/>
</dbReference>
<dbReference type="InterPro" id="IPR050361">
    <property type="entry name" value="MPP/UQCRC_Complex"/>
</dbReference>
<dbReference type="InterPro" id="IPR011249">
    <property type="entry name" value="Metalloenz_LuxS/M16"/>
</dbReference>
<dbReference type="Pfam" id="PF05193">
    <property type="entry name" value="Peptidase_M16_C"/>
    <property type="match status" value="1"/>
</dbReference>
<keyword evidence="1" id="KW-0732">Signal</keyword>
<evidence type="ECO:0000256" key="1">
    <source>
        <dbReference type="SAM" id="SignalP"/>
    </source>
</evidence>
<name>A0A8J7MSB4_9RHOB</name>
<evidence type="ECO:0000313" key="3">
    <source>
        <dbReference type="EMBL" id="MBL4929622.1"/>
    </source>
</evidence>
<dbReference type="PANTHER" id="PTHR11851">
    <property type="entry name" value="METALLOPROTEASE"/>
    <property type="match status" value="1"/>
</dbReference>
<dbReference type="AlphaFoldDB" id="A0A8J7MSB4"/>
<feature type="domain" description="Peptidase M16 C-terminal" evidence="2">
    <location>
        <begin position="188"/>
        <end position="361"/>
    </location>
</feature>
<dbReference type="Gene3D" id="3.30.830.10">
    <property type="entry name" value="Metalloenzyme, LuxS/M16 peptidase-like"/>
    <property type="match status" value="2"/>
</dbReference>
<protein>
    <submittedName>
        <fullName evidence="3">Insulinase family protein</fullName>
    </submittedName>
</protein>